<dbReference type="EMBL" id="MK907780">
    <property type="protein sequence ID" value="QDF14832.1"/>
    <property type="molecule type" value="Genomic_DNA"/>
</dbReference>
<evidence type="ECO:0000313" key="2">
    <source>
        <dbReference type="EMBL" id="QDF14832.1"/>
    </source>
</evidence>
<organism evidence="1 3">
    <name type="scientific">Vibrio phage Pontus</name>
    <dbReference type="NCBI Taxonomy" id="2590874"/>
    <lineage>
        <taxon>Viruses</taxon>
        <taxon>Duplodnaviria</taxon>
        <taxon>Heunggongvirae</taxon>
        <taxon>Uroviricota</taxon>
        <taxon>Caudoviricetes</taxon>
        <taxon>Demerecviridae</taxon>
        <taxon>Ermolyevavirinae</taxon>
        <taxon>Thalassavirus</taxon>
        <taxon>Thalassavirus pontus</taxon>
    </lineage>
</organism>
<dbReference type="Proteomes" id="UP000320371">
    <property type="component" value="Segment"/>
</dbReference>
<reference evidence="1 3" key="1">
    <citation type="submission" date="2019-05" db="EMBL/GenBank/DDBJ databases">
        <authorList>
            <person name="Sutton N.W."/>
            <person name="Sebastian A.Z."/>
            <person name="Albert I.U."/>
            <person name="Broussard G.W."/>
        </authorList>
    </citation>
    <scope>NUCLEOTIDE SEQUENCE [LARGE SCALE GENOMIC DNA]</scope>
    <source>
        <strain evidence="1 3">Pontus</strain>
    </source>
</reference>
<protein>
    <submittedName>
        <fullName evidence="1">Uncharacterized protein</fullName>
    </submittedName>
</protein>
<name>A0A4Y6E847_9CAUD</name>
<proteinExistence type="predicted"/>
<sequence length="40" mass="4660">MYRMFFDVIWWCVSIETGECIATAATMHKLFEKVGITCLN</sequence>
<keyword evidence="3" id="KW-1185">Reference proteome</keyword>
<evidence type="ECO:0000313" key="3">
    <source>
        <dbReference type="Proteomes" id="UP000320371"/>
    </source>
</evidence>
<dbReference type="EMBL" id="MK907780">
    <property type="protein sequence ID" value="QDF14658.1"/>
    <property type="molecule type" value="Genomic_DNA"/>
</dbReference>
<accession>A0A4Y6E847</accession>
<evidence type="ECO:0000313" key="1">
    <source>
        <dbReference type="EMBL" id="QDF14658.1"/>
    </source>
</evidence>
<gene>
    <name evidence="2" type="ORF">PONTUS_207</name>
    <name evidence="1" type="ORF">PONTUS_9</name>
</gene>